<dbReference type="GO" id="GO:0003677">
    <property type="term" value="F:DNA binding"/>
    <property type="evidence" value="ECO:0007669"/>
    <property type="project" value="InterPro"/>
</dbReference>
<dbReference type="Gene3D" id="3.40.50.300">
    <property type="entry name" value="P-loop containing nucleotide triphosphate hydrolases"/>
    <property type="match status" value="2"/>
</dbReference>
<dbReference type="Pfam" id="PF13245">
    <property type="entry name" value="AAA_19"/>
    <property type="match status" value="1"/>
</dbReference>
<dbReference type="GO" id="GO:0000724">
    <property type="term" value="P:double-strand break repair via homologous recombination"/>
    <property type="evidence" value="ECO:0007669"/>
    <property type="project" value="TreeGrafter"/>
</dbReference>
<dbReference type="InterPro" id="IPR027417">
    <property type="entry name" value="P-loop_NTPase"/>
</dbReference>
<protein>
    <submittedName>
        <fullName evidence="1">Uncharacterized protein</fullName>
    </submittedName>
</protein>
<comment type="caution">
    <text evidence="1">The sequence shown here is derived from an EMBL/GenBank/DDBJ whole genome shotgun (WGS) entry which is preliminary data.</text>
</comment>
<dbReference type="Proteomes" id="UP000289718">
    <property type="component" value="Unassembled WGS sequence"/>
</dbReference>
<evidence type="ECO:0000313" key="1">
    <source>
        <dbReference type="EMBL" id="RXK11845.1"/>
    </source>
</evidence>
<dbReference type="SUPFAM" id="SSF52540">
    <property type="entry name" value="P-loop containing nucleoside triphosphate hydrolases"/>
    <property type="match status" value="1"/>
</dbReference>
<evidence type="ECO:0000313" key="2">
    <source>
        <dbReference type="Proteomes" id="UP000289718"/>
    </source>
</evidence>
<dbReference type="GO" id="GO:0005524">
    <property type="term" value="F:ATP binding"/>
    <property type="evidence" value="ECO:0007669"/>
    <property type="project" value="InterPro"/>
</dbReference>
<keyword evidence="2" id="KW-1185">Reference proteome</keyword>
<dbReference type="RefSeq" id="WP_129062298.1">
    <property type="nucleotide sequence ID" value="NZ_NXIE01000005.1"/>
</dbReference>
<dbReference type="GO" id="GO:0031297">
    <property type="term" value="P:replication fork processing"/>
    <property type="evidence" value="ECO:0007669"/>
    <property type="project" value="TreeGrafter"/>
</dbReference>
<dbReference type="PANTHER" id="PTHR11070">
    <property type="entry name" value="UVRD / RECB / PCRA DNA HELICASE FAMILY MEMBER"/>
    <property type="match status" value="1"/>
</dbReference>
<proteinExistence type="predicted"/>
<gene>
    <name evidence="1" type="ORF">CP965_11730</name>
</gene>
<dbReference type="AlphaFoldDB" id="A0A4Q1AS16"/>
<dbReference type="PANTHER" id="PTHR11070:SF30">
    <property type="entry name" value="F-BOX DNA HELICASE 1"/>
    <property type="match status" value="1"/>
</dbReference>
<dbReference type="InterPro" id="IPR000212">
    <property type="entry name" value="DNA_helicase_UvrD/REP"/>
</dbReference>
<dbReference type="OrthoDB" id="5318045at2"/>
<accession>A0A4Q1AS16</accession>
<sequence>MNLTTQQKEIIQAVKKYRNIKINAFAGTGKTTTLKEVANTYKEQKILYLAFNTAIKNEASTIFPNNTYVKTTHSLAYAVIKKYTQIDLNSLVNYRAIDISKEFEIPYTQAISALKIFENFCNNTQDEISKDDIEHKTAKKIFDYMLIGMLKPSHSFYLKYYYLLLSKEQIPQYSHDIIMLDEAQDTNEVTLGIFEALNSKVKIYVGDKHQQIYSFRGSKNALDKIACDKELYLSTSFRFNEDIANYANILLKNFKNEEIEIQSLNNKTKVETSSYISRTNAQLISIISKRIEQRKPFVTVRKPDEIFLLSIELYYLLNNEADQIKRNIFLKDFKDEDEVSSYAKEVEDFELKTALKVVKEYQEKIFEFKEIAIKFYKAWENRQSNNFDKRLDEILFLTTAHTAKGLEWDKVIVADDFPNFADLIFDLGFSSLKEYQKNLPKLSNQELIDEFNLFYVSLTRARKVLVKDSENFHYLMSSKLNQLIDKKIAESKDNFEKDDKKQVVSKMSKEELEEIKEQKNLEKGKAKKSGLKWSLEDKIKLKSMFKKDITINQISSKLERSSTAIIGELFKSETIKKEEQITLLKLIKANKKARKSVL</sequence>
<name>A0A4Q1AS16_9BACT</name>
<dbReference type="GO" id="GO:0043138">
    <property type="term" value="F:3'-5' DNA helicase activity"/>
    <property type="evidence" value="ECO:0007669"/>
    <property type="project" value="TreeGrafter"/>
</dbReference>
<organism evidence="1 2">
    <name type="scientific">Halarcobacter mediterraneus</name>
    <dbReference type="NCBI Taxonomy" id="2023153"/>
    <lineage>
        <taxon>Bacteria</taxon>
        <taxon>Pseudomonadati</taxon>
        <taxon>Campylobacterota</taxon>
        <taxon>Epsilonproteobacteria</taxon>
        <taxon>Campylobacterales</taxon>
        <taxon>Arcobacteraceae</taxon>
        <taxon>Halarcobacter</taxon>
    </lineage>
</organism>
<dbReference type="EMBL" id="NXIE01000005">
    <property type="protein sequence ID" value="RXK11845.1"/>
    <property type="molecule type" value="Genomic_DNA"/>
</dbReference>
<reference evidence="1 2" key="1">
    <citation type="submission" date="2017-09" db="EMBL/GenBank/DDBJ databases">
        <title>Genomics of the genus Arcobacter.</title>
        <authorList>
            <person name="Perez-Cataluna A."/>
            <person name="Figueras M.J."/>
            <person name="Salas-Masso N."/>
        </authorList>
    </citation>
    <scope>NUCLEOTIDE SEQUENCE [LARGE SCALE GENOMIC DNA]</scope>
    <source>
        <strain evidence="1 2">F156-34</strain>
    </source>
</reference>